<evidence type="ECO:0000313" key="2">
    <source>
        <dbReference type="Proteomes" id="UP000275846"/>
    </source>
</evidence>
<organism evidence="3">
    <name type="scientific">Schistocephalus solidus</name>
    <name type="common">Tapeworm</name>
    <dbReference type="NCBI Taxonomy" id="70667"/>
    <lineage>
        <taxon>Eukaryota</taxon>
        <taxon>Metazoa</taxon>
        <taxon>Spiralia</taxon>
        <taxon>Lophotrochozoa</taxon>
        <taxon>Platyhelminthes</taxon>
        <taxon>Cestoda</taxon>
        <taxon>Eucestoda</taxon>
        <taxon>Diphyllobothriidea</taxon>
        <taxon>Diphyllobothriidae</taxon>
        <taxon>Schistocephalus</taxon>
    </lineage>
</organism>
<evidence type="ECO:0000313" key="3">
    <source>
        <dbReference type="WBParaSite" id="SSLN_0000250501-mRNA-1"/>
    </source>
</evidence>
<dbReference type="InterPro" id="IPR001372">
    <property type="entry name" value="Dynein_light_chain_typ-1/2"/>
</dbReference>
<dbReference type="GO" id="GO:0007017">
    <property type="term" value="P:microtubule-based process"/>
    <property type="evidence" value="ECO:0007669"/>
    <property type="project" value="InterPro"/>
</dbReference>
<protein>
    <submittedName>
        <fullName evidence="3">EF-hand domain-containing protein</fullName>
    </submittedName>
</protein>
<dbReference type="Proteomes" id="UP000275846">
    <property type="component" value="Unassembled WGS sequence"/>
</dbReference>
<sequence length="156" mass="18159">MESEDVIKQFEDVDSGRQGYITRTQLERYAFKHGLGTDMVEHTYQSGAQRKTIEEKAQVQETDSMSGFDLLHEKPVDSELVNRIVQLIRQHEDPTLEEMDLAKRIKEDMEKWSKQHWQVIVATGHDLGCAVGNIPDTFVFLRKASRVYILYRTPIY</sequence>
<proteinExistence type="predicted"/>
<dbReference type="WBParaSite" id="SSLN_0000250501-mRNA-1">
    <property type="protein sequence ID" value="SSLN_0000250501-mRNA-1"/>
    <property type="gene ID" value="SSLN_0000250501"/>
</dbReference>
<dbReference type="OrthoDB" id="6270721at2759"/>
<dbReference type="GO" id="GO:0030286">
    <property type="term" value="C:dynein complex"/>
    <property type="evidence" value="ECO:0007669"/>
    <property type="project" value="InterPro"/>
</dbReference>
<dbReference type="Gene3D" id="3.30.740.10">
    <property type="entry name" value="Protein Inhibitor Of Neuronal Nitric Oxide Synthase"/>
    <property type="match status" value="1"/>
</dbReference>
<dbReference type="EMBL" id="UYSU01032250">
    <property type="protein sequence ID" value="VDL88816.1"/>
    <property type="molecule type" value="Genomic_DNA"/>
</dbReference>
<dbReference type="SUPFAM" id="SSF54648">
    <property type="entry name" value="DLC"/>
    <property type="match status" value="1"/>
</dbReference>
<reference evidence="3" key="1">
    <citation type="submission" date="2016-06" db="UniProtKB">
        <authorList>
            <consortium name="WormBaseParasite"/>
        </authorList>
    </citation>
    <scope>IDENTIFICATION</scope>
</reference>
<dbReference type="CDD" id="cd21450">
    <property type="entry name" value="DLC-like_DYNLL1-like"/>
    <property type="match status" value="1"/>
</dbReference>
<accession>A0A183SDY3</accession>
<keyword evidence="2" id="KW-1185">Reference proteome</keyword>
<reference evidence="1 2" key="2">
    <citation type="submission" date="2018-11" db="EMBL/GenBank/DDBJ databases">
        <authorList>
            <consortium name="Pathogen Informatics"/>
        </authorList>
    </citation>
    <scope>NUCLEOTIDE SEQUENCE [LARGE SCALE GENOMIC DNA]</scope>
    <source>
        <strain evidence="1 2">NST_G2</strain>
    </source>
</reference>
<dbReference type="Pfam" id="PF01221">
    <property type="entry name" value="Dynein_light"/>
    <property type="match status" value="1"/>
</dbReference>
<name>A0A183SDY3_SCHSO</name>
<dbReference type="SMART" id="SM01375">
    <property type="entry name" value="Dynein_light"/>
    <property type="match status" value="1"/>
</dbReference>
<dbReference type="STRING" id="70667.A0A183SDY3"/>
<dbReference type="AlphaFoldDB" id="A0A183SDY3"/>
<gene>
    <name evidence="1" type="ORF">SSLN_LOCUS2431</name>
</gene>
<dbReference type="InterPro" id="IPR037177">
    <property type="entry name" value="DLC_sf"/>
</dbReference>
<evidence type="ECO:0000313" key="1">
    <source>
        <dbReference type="EMBL" id="VDL88816.1"/>
    </source>
</evidence>